<dbReference type="GO" id="GO:0003676">
    <property type="term" value="F:nucleic acid binding"/>
    <property type="evidence" value="ECO:0007669"/>
    <property type="project" value="InterPro"/>
</dbReference>
<dbReference type="AlphaFoldDB" id="A0A8T2RVU8"/>
<dbReference type="OrthoDB" id="3341596at2759"/>
<sequence>MRDQRSTGPIECWTCHGLGHTQARCPNEKKPVDYTSLCRYCSGEDHVDDECPKRRSDAHNGKGKGPVGFSNYVDTQTHPAPRAQEQVPTIGVVFRTPNPWEGSISLMHFVDVVQGKDAEKEPIVAIVTQMQEYIKKNTEDRSENANKEKVPERVEGENQVRGFAQRQEFEDGDEIEILPPVTKNFVPGKSPFPERRKAPKFRKEKQI</sequence>
<feature type="domain" description="CCHC-type" evidence="2">
    <location>
        <begin position="37"/>
        <end position="53"/>
    </location>
</feature>
<feature type="region of interest" description="Disordered" evidence="1">
    <location>
        <begin position="180"/>
        <end position="207"/>
    </location>
</feature>
<feature type="region of interest" description="Disordered" evidence="1">
    <location>
        <begin position="137"/>
        <end position="160"/>
    </location>
</feature>
<dbReference type="InterPro" id="IPR036875">
    <property type="entry name" value="Znf_CCHC_sf"/>
</dbReference>
<dbReference type="Proteomes" id="UP000825935">
    <property type="component" value="Chromosome 24"/>
</dbReference>
<proteinExistence type="predicted"/>
<feature type="compositionally biased region" description="Basic and acidic residues" evidence="1">
    <location>
        <begin position="137"/>
        <end position="158"/>
    </location>
</feature>
<dbReference type="Gene3D" id="4.10.60.10">
    <property type="entry name" value="Zinc finger, CCHC-type"/>
    <property type="match status" value="1"/>
</dbReference>
<evidence type="ECO:0000313" key="3">
    <source>
        <dbReference type="EMBL" id="KAH7300699.1"/>
    </source>
</evidence>
<evidence type="ECO:0000313" key="4">
    <source>
        <dbReference type="Proteomes" id="UP000825935"/>
    </source>
</evidence>
<protein>
    <recommendedName>
        <fullName evidence="2">CCHC-type domain-containing protein</fullName>
    </recommendedName>
</protein>
<dbReference type="EMBL" id="CM035429">
    <property type="protein sequence ID" value="KAH7300699.1"/>
    <property type="molecule type" value="Genomic_DNA"/>
</dbReference>
<dbReference type="InterPro" id="IPR001878">
    <property type="entry name" value="Znf_CCHC"/>
</dbReference>
<evidence type="ECO:0000256" key="1">
    <source>
        <dbReference type="SAM" id="MobiDB-lite"/>
    </source>
</evidence>
<comment type="caution">
    <text evidence="3">The sequence shown here is derived from an EMBL/GenBank/DDBJ whole genome shotgun (WGS) entry which is preliminary data.</text>
</comment>
<dbReference type="SUPFAM" id="SSF57756">
    <property type="entry name" value="Retrovirus zinc finger-like domains"/>
    <property type="match status" value="1"/>
</dbReference>
<gene>
    <name evidence="3" type="ORF">KP509_24G075100</name>
</gene>
<organism evidence="3 4">
    <name type="scientific">Ceratopteris richardii</name>
    <name type="common">Triangle waterfern</name>
    <dbReference type="NCBI Taxonomy" id="49495"/>
    <lineage>
        <taxon>Eukaryota</taxon>
        <taxon>Viridiplantae</taxon>
        <taxon>Streptophyta</taxon>
        <taxon>Embryophyta</taxon>
        <taxon>Tracheophyta</taxon>
        <taxon>Polypodiopsida</taxon>
        <taxon>Polypodiidae</taxon>
        <taxon>Polypodiales</taxon>
        <taxon>Pteridineae</taxon>
        <taxon>Pteridaceae</taxon>
        <taxon>Parkerioideae</taxon>
        <taxon>Ceratopteris</taxon>
    </lineage>
</organism>
<accession>A0A8T2RVU8</accession>
<reference evidence="3" key="1">
    <citation type="submission" date="2021-08" db="EMBL/GenBank/DDBJ databases">
        <title>WGS assembly of Ceratopteris richardii.</title>
        <authorList>
            <person name="Marchant D.B."/>
            <person name="Chen G."/>
            <person name="Jenkins J."/>
            <person name="Shu S."/>
            <person name="Leebens-Mack J."/>
            <person name="Grimwood J."/>
            <person name="Schmutz J."/>
            <person name="Soltis P."/>
            <person name="Soltis D."/>
            <person name="Chen Z.-H."/>
        </authorList>
    </citation>
    <scope>NUCLEOTIDE SEQUENCE</scope>
    <source>
        <strain evidence="3">Whitten #5841</strain>
        <tissue evidence="3">Leaf</tissue>
    </source>
</reference>
<feature type="compositionally biased region" description="Basic residues" evidence="1">
    <location>
        <begin position="197"/>
        <end position="207"/>
    </location>
</feature>
<evidence type="ECO:0000259" key="2">
    <source>
        <dbReference type="SMART" id="SM00343"/>
    </source>
</evidence>
<dbReference type="GO" id="GO:0008270">
    <property type="term" value="F:zinc ion binding"/>
    <property type="evidence" value="ECO:0007669"/>
    <property type="project" value="InterPro"/>
</dbReference>
<name>A0A8T2RVU8_CERRI</name>
<feature type="domain" description="CCHC-type" evidence="2">
    <location>
        <begin position="11"/>
        <end position="27"/>
    </location>
</feature>
<dbReference type="SMART" id="SM00343">
    <property type="entry name" value="ZnF_C2HC"/>
    <property type="match status" value="2"/>
</dbReference>
<keyword evidence="4" id="KW-1185">Reference proteome</keyword>